<dbReference type="EMBL" id="BAAAUT010000050">
    <property type="protein sequence ID" value="GAA3155369.1"/>
    <property type="molecule type" value="Genomic_DNA"/>
</dbReference>
<evidence type="ECO:0000259" key="1">
    <source>
        <dbReference type="Pfam" id="PF08223"/>
    </source>
</evidence>
<keyword evidence="4" id="KW-1185">Reference proteome</keyword>
<dbReference type="Proteomes" id="UP001500320">
    <property type="component" value="Unassembled WGS sequence"/>
</dbReference>
<dbReference type="RefSeq" id="WP_344864046.1">
    <property type="nucleotide sequence ID" value="NZ_BAAAUT010000050.1"/>
</dbReference>
<evidence type="ECO:0000313" key="3">
    <source>
        <dbReference type="EMBL" id="GAA3155369.1"/>
    </source>
</evidence>
<sequence>MTATERPQAPGSGTPRVEVPTRTLVYGLVRRDGTVHADELYAVAGILGMSDQQVRLCIGRLTEEGRFTREGRGRKAVLRATGGVTNSPALTAGFVRHAFRQDRGLEPWDGLWHLVAFAVPETARAARDGLREAILRLGGAPLHGGLYVSANPWDGLVEAEARRLGLGSALTHLTCTELRVGGERDPRALAASLWPLQELAAGYERLAEAARLRLRRVTGPEPLTRTELLAVEIELAAELTRAMEPDPLLPPELLPRDWPGGRARAAVADCWAALRDRAGHDGHGAGAPPVRLFELYDETVEAAGGAGGSSGRPGG</sequence>
<dbReference type="Pfam" id="PF08223">
    <property type="entry name" value="PaaX_C"/>
    <property type="match status" value="1"/>
</dbReference>
<dbReference type="Gene3D" id="3.30.70.2650">
    <property type="match status" value="1"/>
</dbReference>
<feature type="domain" description="Transcriptional repressor PaaX-like C-terminal" evidence="1">
    <location>
        <begin position="194"/>
        <end position="278"/>
    </location>
</feature>
<protein>
    <submittedName>
        <fullName evidence="3">Transcriptional regulator</fullName>
    </submittedName>
</protein>
<name>A0ABP6NR87_9ACTN</name>
<dbReference type="InterPro" id="IPR048846">
    <property type="entry name" value="PaaX-like_central"/>
</dbReference>
<gene>
    <name evidence="3" type="ORF">GCM10010466_52890</name>
</gene>
<comment type="caution">
    <text evidence="3">The sequence shown here is derived from an EMBL/GenBank/DDBJ whole genome shotgun (WGS) entry which is preliminary data.</text>
</comment>
<dbReference type="PANTHER" id="PTHR30319:SF1">
    <property type="entry name" value="TRANSCRIPTIONAL REPRESSOR PAAX"/>
    <property type="match status" value="1"/>
</dbReference>
<dbReference type="Gene3D" id="1.20.58.1460">
    <property type="match status" value="1"/>
</dbReference>
<feature type="domain" description="Transcriptional repressor PaaX-like central Cas2-like" evidence="2">
    <location>
        <begin position="106"/>
        <end position="183"/>
    </location>
</feature>
<dbReference type="InterPro" id="IPR013225">
    <property type="entry name" value="PaaX_C"/>
</dbReference>
<evidence type="ECO:0000313" key="4">
    <source>
        <dbReference type="Proteomes" id="UP001500320"/>
    </source>
</evidence>
<accession>A0ABP6NR87</accession>
<evidence type="ECO:0000259" key="2">
    <source>
        <dbReference type="Pfam" id="PF20803"/>
    </source>
</evidence>
<reference evidence="4" key="1">
    <citation type="journal article" date="2019" name="Int. J. Syst. Evol. Microbiol.">
        <title>The Global Catalogue of Microorganisms (GCM) 10K type strain sequencing project: providing services to taxonomists for standard genome sequencing and annotation.</title>
        <authorList>
            <consortium name="The Broad Institute Genomics Platform"/>
            <consortium name="The Broad Institute Genome Sequencing Center for Infectious Disease"/>
            <person name="Wu L."/>
            <person name="Ma J."/>
        </authorList>
    </citation>
    <scope>NUCLEOTIDE SEQUENCE [LARGE SCALE GENOMIC DNA]</scope>
    <source>
        <strain evidence="4">JCM 9373</strain>
    </source>
</reference>
<dbReference type="PANTHER" id="PTHR30319">
    <property type="entry name" value="PHENYLACETIC ACID REGULATOR-RELATED TRANSCRIPTIONAL REPRESSOR"/>
    <property type="match status" value="1"/>
</dbReference>
<organism evidence="3 4">
    <name type="scientific">Planomonospora alba</name>
    <dbReference type="NCBI Taxonomy" id="161354"/>
    <lineage>
        <taxon>Bacteria</taxon>
        <taxon>Bacillati</taxon>
        <taxon>Actinomycetota</taxon>
        <taxon>Actinomycetes</taxon>
        <taxon>Streptosporangiales</taxon>
        <taxon>Streptosporangiaceae</taxon>
        <taxon>Planomonospora</taxon>
    </lineage>
</organism>
<dbReference type="Pfam" id="PF20803">
    <property type="entry name" value="PaaX_M"/>
    <property type="match status" value="1"/>
</dbReference>
<proteinExistence type="predicted"/>